<dbReference type="RefSeq" id="WP_062447786.1">
    <property type="nucleotide sequence ID" value="NZ_BMCJ01000001.1"/>
</dbReference>
<evidence type="ECO:0000259" key="4">
    <source>
        <dbReference type="Pfam" id="PF00171"/>
    </source>
</evidence>
<accession>A0ABQ1NGD4</accession>
<name>A0ABQ1NGD4_9BACI</name>
<dbReference type="Gene3D" id="3.40.309.10">
    <property type="entry name" value="Aldehyde Dehydrogenase, Chain A, domain 2"/>
    <property type="match status" value="1"/>
</dbReference>
<gene>
    <name evidence="5" type="ORF">GCM10007216_03730</name>
</gene>
<dbReference type="SUPFAM" id="SSF53720">
    <property type="entry name" value="ALDH-like"/>
    <property type="match status" value="1"/>
</dbReference>
<dbReference type="InterPro" id="IPR016162">
    <property type="entry name" value="Ald_DH_N"/>
</dbReference>
<evidence type="ECO:0000256" key="2">
    <source>
        <dbReference type="PROSITE-ProRule" id="PRU10007"/>
    </source>
</evidence>
<comment type="similarity">
    <text evidence="3">Belongs to the aldehyde dehydrogenase family.</text>
</comment>
<dbReference type="Gene3D" id="3.40.605.10">
    <property type="entry name" value="Aldehyde Dehydrogenase, Chain A, domain 1"/>
    <property type="match status" value="1"/>
</dbReference>
<dbReference type="PROSITE" id="PS00687">
    <property type="entry name" value="ALDEHYDE_DEHYDR_GLU"/>
    <property type="match status" value="1"/>
</dbReference>
<feature type="active site" evidence="2">
    <location>
        <position position="249"/>
    </location>
</feature>
<dbReference type="CDD" id="cd07109">
    <property type="entry name" value="ALDH_AAS00426"/>
    <property type="match status" value="1"/>
</dbReference>
<protein>
    <submittedName>
        <fullName evidence="5">Aldehyde dehydrogenase</fullName>
    </submittedName>
</protein>
<dbReference type="Pfam" id="PF00171">
    <property type="entry name" value="Aldedh"/>
    <property type="match status" value="1"/>
</dbReference>
<dbReference type="InterPro" id="IPR029510">
    <property type="entry name" value="Ald_DH_CS_GLU"/>
</dbReference>
<dbReference type="Proteomes" id="UP000619534">
    <property type="component" value="Unassembled WGS sequence"/>
</dbReference>
<dbReference type="InterPro" id="IPR016163">
    <property type="entry name" value="Ald_DH_C"/>
</dbReference>
<organism evidence="5 6">
    <name type="scientific">Thalassobacillus devorans</name>
    <dbReference type="NCBI Taxonomy" id="279813"/>
    <lineage>
        <taxon>Bacteria</taxon>
        <taxon>Bacillati</taxon>
        <taxon>Bacillota</taxon>
        <taxon>Bacilli</taxon>
        <taxon>Bacillales</taxon>
        <taxon>Bacillaceae</taxon>
        <taxon>Thalassobacillus</taxon>
    </lineage>
</organism>
<evidence type="ECO:0000313" key="6">
    <source>
        <dbReference type="Proteomes" id="UP000619534"/>
    </source>
</evidence>
<keyword evidence="1 3" id="KW-0560">Oxidoreductase</keyword>
<comment type="caution">
    <text evidence="5">The sequence shown here is derived from an EMBL/GenBank/DDBJ whole genome shotgun (WGS) entry which is preliminary data.</text>
</comment>
<dbReference type="PANTHER" id="PTHR11699">
    <property type="entry name" value="ALDEHYDE DEHYDROGENASE-RELATED"/>
    <property type="match status" value="1"/>
</dbReference>
<dbReference type="InterPro" id="IPR016161">
    <property type="entry name" value="Ald_DH/histidinol_DH"/>
</dbReference>
<proteinExistence type="inferred from homology"/>
<keyword evidence="6" id="KW-1185">Reference proteome</keyword>
<evidence type="ECO:0000256" key="3">
    <source>
        <dbReference type="RuleBase" id="RU003345"/>
    </source>
</evidence>
<evidence type="ECO:0000256" key="1">
    <source>
        <dbReference type="ARBA" id="ARBA00023002"/>
    </source>
</evidence>
<sequence length="480" mass="51984">MKEMLMYINNEWKGSANGAFIDVVDPADQSVYGKIPRGSKEDVDQAVEAARTAFESEAWKQVKPHERGYLLNEIARRIREEKETLALMETQDVGKPLSQGMADVEAAARYFEYYGGVADKILGETIPIEDGILDFTVREPVGVTAHIVPWNYPIQIISRSVAAAIATGNTVVVKSAEDTPATAHRLAQFFDEADLLPGVFNLVTGYGKEAGASLSGHPDINHLTFTGSVPTGIAVMKSAAENVVPVTLELGGKSPNIVFEDCDQEKAVQGVVKSIIQNAGQTCSAGSRLLVDRNIKGEFLTKVVSAFQALQVGPGKEDLDIGPILSESQFEKIMAYLKQAEKDGKILAGGGQAYVDEYKGGYYIAPTVIDGLNHTHPLAQEEIFGPVLTVFQFDGEDEAIRLANDTDYGLVTGVWTENISKAHRVADRIRSGQVFINNYGAGGGIQMPFGGFKKSGFGREKGLEALKNYTAVKNVAIKYR</sequence>
<dbReference type="EMBL" id="BMCJ01000001">
    <property type="protein sequence ID" value="GGC76438.1"/>
    <property type="molecule type" value="Genomic_DNA"/>
</dbReference>
<evidence type="ECO:0000313" key="5">
    <source>
        <dbReference type="EMBL" id="GGC76438.1"/>
    </source>
</evidence>
<feature type="domain" description="Aldehyde dehydrogenase" evidence="4">
    <location>
        <begin position="15"/>
        <end position="475"/>
    </location>
</feature>
<dbReference type="InterPro" id="IPR015590">
    <property type="entry name" value="Aldehyde_DH_dom"/>
</dbReference>
<reference evidence="6" key="1">
    <citation type="journal article" date="2019" name="Int. J. Syst. Evol. Microbiol.">
        <title>The Global Catalogue of Microorganisms (GCM) 10K type strain sequencing project: providing services to taxonomists for standard genome sequencing and annotation.</title>
        <authorList>
            <consortium name="The Broad Institute Genomics Platform"/>
            <consortium name="The Broad Institute Genome Sequencing Center for Infectious Disease"/>
            <person name="Wu L."/>
            <person name="Ma J."/>
        </authorList>
    </citation>
    <scope>NUCLEOTIDE SEQUENCE [LARGE SCALE GENOMIC DNA]</scope>
    <source>
        <strain evidence="6">CCM 7282</strain>
    </source>
</reference>